<comment type="caution">
    <text evidence="2">The sequence shown here is derived from an EMBL/GenBank/DDBJ whole genome shotgun (WGS) entry which is preliminary data.</text>
</comment>
<evidence type="ECO:0000313" key="2">
    <source>
        <dbReference type="EMBL" id="GAA0707239.1"/>
    </source>
</evidence>
<accession>A0ABP3TJ26</accession>
<reference evidence="3" key="1">
    <citation type="journal article" date="2019" name="Int. J. Syst. Evol. Microbiol.">
        <title>The Global Catalogue of Microorganisms (GCM) 10K type strain sequencing project: providing services to taxonomists for standard genome sequencing and annotation.</title>
        <authorList>
            <consortium name="The Broad Institute Genomics Platform"/>
            <consortium name="The Broad Institute Genome Sequencing Center for Infectious Disease"/>
            <person name="Wu L."/>
            <person name="Ma J."/>
        </authorList>
    </citation>
    <scope>NUCLEOTIDE SEQUENCE [LARGE SCALE GENOMIC DNA]</scope>
    <source>
        <strain evidence="3">JCM 15421</strain>
    </source>
</reference>
<dbReference type="Pfam" id="PF13372">
    <property type="entry name" value="Alginate_exp"/>
    <property type="match status" value="1"/>
</dbReference>
<sequence>MRARLYMLASPLVFVGTLARADEPSQRPSIGMYRWQEDWSFLADPAQHTAPGDALKYIALSDEDPKRYLSFGITLRERYEYNDAPRFGTTGSEVGYLIHRLELHADAHLLDRVRFFIQVENALALGLDRPGPADANKLDLRLAFIDGNFDVGDSLVKWRVGRQEMAFDLQRFISVRDGPNVRQAYDAIWADYERGDWRLSGFISQPVQYRSHSAFDDFSNQHLMYSGMRAQRRNVAGGEISATFSEYRNDSARFPAGAGEEHRRNLDMRWVGAARDFDWDVEGMRQGGSLGGKSVDAWAIGALGGYTFTAAPWEPRLGVQLDAASGDRDPHDSRVGTFNPMFPNGYYVTLSGYTGYSNFIHFKPSLTLKPAPGVKVLAALGALWRQTTHDAVFAQPSVALPHTAGEPGRRTADYAQLRIDWATSRNIALALEADRYEVARVVRNAGGHDSTYVGAEIRWGW</sequence>
<organism evidence="2 3">
    <name type="scientific">Dokdonella soli</name>
    <dbReference type="NCBI Taxonomy" id="529810"/>
    <lineage>
        <taxon>Bacteria</taxon>
        <taxon>Pseudomonadati</taxon>
        <taxon>Pseudomonadota</taxon>
        <taxon>Gammaproteobacteria</taxon>
        <taxon>Lysobacterales</taxon>
        <taxon>Rhodanobacteraceae</taxon>
        <taxon>Dokdonella</taxon>
    </lineage>
</organism>
<protein>
    <submittedName>
        <fullName evidence="2">Alginate export family protein</fullName>
    </submittedName>
</protein>
<keyword evidence="3" id="KW-1185">Reference proteome</keyword>
<evidence type="ECO:0000259" key="1">
    <source>
        <dbReference type="Pfam" id="PF13372"/>
    </source>
</evidence>
<dbReference type="SUPFAM" id="SSF56935">
    <property type="entry name" value="Porins"/>
    <property type="match status" value="1"/>
</dbReference>
<evidence type="ECO:0000313" key="3">
    <source>
        <dbReference type="Proteomes" id="UP001501523"/>
    </source>
</evidence>
<dbReference type="InterPro" id="IPR025388">
    <property type="entry name" value="Alginate_export_dom"/>
</dbReference>
<gene>
    <name evidence="2" type="ORF">GCM10009105_05870</name>
</gene>
<feature type="domain" description="Alginate export" evidence="1">
    <location>
        <begin position="68"/>
        <end position="455"/>
    </location>
</feature>
<name>A0ABP3TJ26_9GAMM</name>
<proteinExistence type="predicted"/>
<dbReference type="Proteomes" id="UP001501523">
    <property type="component" value="Unassembled WGS sequence"/>
</dbReference>
<dbReference type="RefSeq" id="WP_343786979.1">
    <property type="nucleotide sequence ID" value="NZ_BAAAEU010000002.1"/>
</dbReference>
<dbReference type="EMBL" id="BAAAEU010000002">
    <property type="protein sequence ID" value="GAA0707239.1"/>
    <property type="molecule type" value="Genomic_DNA"/>
</dbReference>